<gene>
    <name evidence="8" type="ORF">VISI1226_16583</name>
</gene>
<dbReference type="PANTHER" id="PTHR30532:SF1">
    <property type="entry name" value="IRON(3+)-HYDROXAMATE-BINDING PROTEIN FHUD"/>
    <property type="match status" value="1"/>
</dbReference>
<evidence type="ECO:0000256" key="6">
    <source>
        <dbReference type="SAM" id="SignalP"/>
    </source>
</evidence>
<dbReference type="PRINTS" id="PR01715">
    <property type="entry name" value="FERRIBNDNGPP"/>
</dbReference>
<evidence type="ECO:0000256" key="3">
    <source>
        <dbReference type="ARBA" id="ARBA00022448"/>
    </source>
</evidence>
<sequence>MLRILSTFWVATCLSLTSSSVVGQTQPAEPPLRVMSVDWSQTETMLALGVIPVASAQQSDYNDWVGSPKIPQQTVDVGLRTQPNLERLSELDLDTIFLSPRFASLEPQLSRIAPVEILGLYKVGEVNWAAVKDFTQRMAIAVNAEQQATTLIAQSEQTLADLKRSVPSQTPPVLLVQFMDSKHVRVFGENSIYKVALNQLGIENAWQQETNAWGFNLTGVDKLQGIEGQIVVIDPLPMGVKEHLAQDRYWQYLVEQSGYPVLNLEAIWSFGGMPSALRFAHLITEALNKESTR</sequence>
<evidence type="ECO:0000256" key="2">
    <source>
        <dbReference type="ARBA" id="ARBA00008814"/>
    </source>
</evidence>
<name>E8M523_PHOS4</name>
<dbReference type="InterPro" id="IPR051313">
    <property type="entry name" value="Bact_iron-sidero_bind"/>
</dbReference>
<dbReference type="EMBL" id="AEVT01000053">
    <property type="protein sequence ID" value="EGA70874.1"/>
    <property type="molecule type" value="Genomic_DNA"/>
</dbReference>
<comment type="caution">
    <text evidence="8">The sequence shown here is derived from an EMBL/GenBank/DDBJ whole genome shotgun (WGS) entry which is preliminary data.</text>
</comment>
<evidence type="ECO:0000256" key="4">
    <source>
        <dbReference type="ARBA" id="ARBA00022496"/>
    </source>
</evidence>
<dbReference type="eggNOG" id="COG0614">
    <property type="taxonomic scope" value="Bacteria"/>
</dbReference>
<evidence type="ECO:0000256" key="5">
    <source>
        <dbReference type="ARBA" id="ARBA00022729"/>
    </source>
</evidence>
<keyword evidence="4" id="KW-0406">Ion transport</keyword>
<protein>
    <submittedName>
        <fullName evidence="8">Periplasmic-binding protein</fullName>
    </submittedName>
</protein>
<dbReference type="GO" id="GO:0030288">
    <property type="term" value="C:outer membrane-bounded periplasmic space"/>
    <property type="evidence" value="ECO:0007669"/>
    <property type="project" value="TreeGrafter"/>
</dbReference>
<comment type="similarity">
    <text evidence="2">Belongs to the bacterial solute-binding protein 8 family.</text>
</comment>
<proteinExistence type="inferred from homology"/>
<feature type="domain" description="Fe/B12 periplasmic-binding" evidence="7">
    <location>
        <begin position="33"/>
        <end position="291"/>
    </location>
</feature>
<dbReference type="Gene3D" id="3.40.50.1980">
    <property type="entry name" value="Nitrogenase molybdenum iron protein domain"/>
    <property type="match status" value="2"/>
</dbReference>
<dbReference type="OrthoDB" id="6160519at2"/>
<dbReference type="AlphaFoldDB" id="E8M523"/>
<dbReference type="RefSeq" id="WP_008075691.1">
    <property type="nucleotide sequence ID" value="NZ_AEVT01000053.1"/>
</dbReference>
<dbReference type="GeneID" id="95568715"/>
<dbReference type="PANTHER" id="PTHR30532">
    <property type="entry name" value="IRON III DICITRATE-BINDING PERIPLASMIC PROTEIN"/>
    <property type="match status" value="1"/>
</dbReference>
<evidence type="ECO:0000256" key="1">
    <source>
        <dbReference type="ARBA" id="ARBA00004196"/>
    </source>
</evidence>
<keyword evidence="5 6" id="KW-0732">Signal</keyword>
<reference evidence="8 9" key="1">
    <citation type="journal article" date="2012" name="Int. J. Syst. Evol. Microbiol.">
        <title>Vibrio caribbeanicus sp. nov., isolated from the marine sponge Scleritoderma cyanea.</title>
        <authorList>
            <person name="Hoffmann M."/>
            <person name="Monday S.R."/>
            <person name="Allard M.W."/>
            <person name="Strain E.A."/>
            <person name="Whittaker P."/>
            <person name="Naum M."/>
            <person name="McCarthy P.J."/>
            <person name="Lopez J.V."/>
            <person name="Fischer M."/>
            <person name="Brown E.W."/>
        </authorList>
    </citation>
    <scope>NUCLEOTIDE SEQUENCE [LARGE SCALE GENOMIC DNA]</scope>
    <source>
        <strain evidence="9">DSMZ 21326</strain>
    </source>
</reference>
<evidence type="ECO:0000259" key="7">
    <source>
        <dbReference type="PROSITE" id="PS50983"/>
    </source>
</evidence>
<evidence type="ECO:0000313" key="9">
    <source>
        <dbReference type="Proteomes" id="UP000006228"/>
    </source>
</evidence>
<keyword evidence="3" id="KW-0813">Transport</keyword>
<dbReference type="Pfam" id="PF01497">
    <property type="entry name" value="Peripla_BP_2"/>
    <property type="match status" value="1"/>
</dbReference>
<evidence type="ECO:0000313" key="8">
    <source>
        <dbReference type="EMBL" id="EGA70874.1"/>
    </source>
</evidence>
<dbReference type="PROSITE" id="PS50983">
    <property type="entry name" value="FE_B12_PBP"/>
    <property type="match status" value="1"/>
</dbReference>
<accession>E8M523</accession>
<dbReference type="SUPFAM" id="SSF53807">
    <property type="entry name" value="Helical backbone' metal receptor"/>
    <property type="match status" value="1"/>
</dbReference>
<feature type="signal peptide" evidence="6">
    <location>
        <begin position="1"/>
        <end position="23"/>
    </location>
</feature>
<feature type="chain" id="PRO_5003224704" evidence="6">
    <location>
        <begin position="24"/>
        <end position="293"/>
    </location>
</feature>
<comment type="subcellular location">
    <subcellularLocation>
        <location evidence="1">Cell envelope</location>
    </subcellularLocation>
</comment>
<keyword evidence="4" id="KW-0408">Iron</keyword>
<dbReference type="InterPro" id="IPR002491">
    <property type="entry name" value="ABC_transptr_periplasmic_BD"/>
</dbReference>
<organism evidence="8 9">
    <name type="scientific">Vibrio sinaloensis DSM 21326</name>
    <dbReference type="NCBI Taxonomy" id="945550"/>
    <lineage>
        <taxon>Bacteria</taxon>
        <taxon>Pseudomonadati</taxon>
        <taxon>Pseudomonadota</taxon>
        <taxon>Gammaproteobacteria</taxon>
        <taxon>Vibrionales</taxon>
        <taxon>Vibrionaceae</taxon>
        <taxon>Vibrio</taxon>
        <taxon>Vibrio oreintalis group</taxon>
    </lineage>
</organism>
<dbReference type="GO" id="GO:1901678">
    <property type="term" value="P:iron coordination entity transport"/>
    <property type="evidence" value="ECO:0007669"/>
    <property type="project" value="UniProtKB-ARBA"/>
</dbReference>
<keyword evidence="4" id="KW-0410">Iron transport</keyword>
<dbReference type="Proteomes" id="UP000006228">
    <property type="component" value="Unassembled WGS sequence"/>
</dbReference>